<feature type="transmembrane region" description="Helical" evidence="6">
    <location>
        <begin position="162"/>
        <end position="181"/>
    </location>
</feature>
<comment type="caution">
    <text evidence="8">The sequence shown here is derived from an EMBL/GenBank/DDBJ whole genome shotgun (WGS) entry which is preliminary data.</text>
</comment>
<feature type="transmembrane region" description="Helical" evidence="6">
    <location>
        <begin position="214"/>
        <end position="235"/>
    </location>
</feature>
<dbReference type="OrthoDB" id="6134459at2759"/>
<feature type="transmembrane region" description="Helical" evidence="6">
    <location>
        <begin position="63"/>
        <end position="93"/>
    </location>
</feature>
<evidence type="ECO:0000256" key="5">
    <source>
        <dbReference type="SAM" id="MobiDB-lite"/>
    </source>
</evidence>
<evidence type="ECO:0000259" key="7">
    <source>
        <dbReference type="PROSITE" id="PS50261"/>
    </source>
</evidence>
<accession>A0A811UUP4</accession>
<dbReference type="PANTHER" id="PTHR47154:SF2">
    <property type="entry name" value="G-PROTEIN COUPLED RECEPTOR MTH-RELATED"/>
    <property type="match status" value="1"/>
</dbReference>
<keyword evidence="9" id="KW-1185">Reference proteome</keyword>
<dbReference type="PROSITE" id="PS50261">
    <property type="entry name" value="G_PROTEIN_RECEP_F2_4"/>
    <property type="match status" value="1"/>
</dbReference>
<dbReference type="GO" id="GO:0008528">
    <property type="term" value="F:G protein-coupled peptide receptor activity"/>
    <property type="evidence" value="ECO:0007669"/>
    <property type="project" value="TreeGrafter"/>
</dbReference>
<feature type="transmembrane region" description="Helical" evidence="6">
    <location>
        <begin position="6"/>
        <end position="26"/>
    </location>
</feature>
<reference evidence="8" key="1">
    <citation type="submission" date="2020-11" db="EMBL/GenBank/DDBJ databases">
        <authorList>
            <person name="Whitehead M."/>
        </authorList>
    </citation>
    <scope>NUCLEOTIDE SEQUENCE</scope>
    <source>
        <strain evidence="8">EGII</strain>
    </source>
</reference>
<feature type="transmembrane region" description="Helical" evidence="6">
    <location>
        <begin position="247"/>
        <end position="266"/>
    </location>
</feature>
<comment type="subcellular location">
    <subcellularLocation>
        <location evidence="1">Membrane</location>
        <topology evidence="1">Multi-pass membrane protein</topology>
    </subcellularLocation>
</comment>
<dbReference type="InterPro" id="IPR017981">
    <property type="entry name" value="GPCR_2-like_7TM"/>
</dbReference>
<dbReference type="PANTHER" id="PTHR47154">
    <property type="entry name" value="G-PROTEIN COUPLED RECEPTOR MTH-RELATED"/>
    <property type="match status" value="1"/>
</dbReference>
<feature type="region of interest" description="Disordered" evidence="5">
    <location>
        <begin position="293"/>
        <end position="312"/>
    </location>
</feature>
<dbReference type="Gene3D" id="1.20.1070.10">
    <property type="entry name" value="Rhodopsin 7-helix transmembrane proteins"/>
    <property type="match status" value="1"/>
</dbReference>
<evidence type="ECO:0000256" key="3">
    <source>
        <dbReference type="ARBA" id="ARBA00022989"/>
    </source>
</evidence>
<dbReference type="GO" id="GO:0005886">
    <property type="term" value="C:plasma membrane"/>
    <property type="evidence" value="ECO:0007669"/>
    <property type="project" value="TreeGrafter"/>
</dbReference>
<sequence>MRAFLSVSGMMISAPFLYLTILIYWVVPKLWNLHSKCLICYLLSLAIGTTLIVVINMSTSEYPIAVCATMGFFAYYFLLAVFFWLNVICFDLWQIFRGNISNIGHMSEAQRFRYYSLYAWGLPAVMTVITVGLQYSNLPAELQSGIGDTHCWLNTEEWSAMLYFYGPCLILILSNIAMFYSTVRRIYNIRREVQKLTQDDYTLRRMRGHQNNTWLFFRLFILMGITWLLETFNYLAGDWTGYEYLNAILNAVNALQGIIVFALLVMKKKVLLLIKRVICESIGKYRKRKTPTITTGNLNRPPIEGDEPHIQK</sequence>
<name>A0A811UUP4_CERCA</name>
<keyword evidence="4 6" id="KW-0472">Membrane</keyword>
<dbReference type="AlphaFoldDB" id="A0A811UUP4"/>
<feature type="transmembrane region" description="Helical" evidence="6">
    <location>
        <begin position="38"/>
        <end position="57"/>
    </location>
</feature>
<dbReference type="Proteomes" id="UP000606786">
    <property type="component" value="Unassembled WGS sequence"/>
</dbReference>
<evidence type="ECO:0000256" key="1">
    <source>
        <dbReference type="ARBA" id="ARBA00004141"/>
    </source>
</evidence>
<evidence type="ECO:0000256" key="6">
    <source>
        <dbReference type="SAM" id="Phobius"/>
    </source>
</evidence>
<feature type="domain" description="G-protein coupled receptors family 2 profile 2" evidence="7">
    <location>
        <begin position="2"/>
        <end position="268"/>
    </location>
</feature>
<keyword evidence="3 6" id="KW-1133">Transmembrane helix</keyword>
<evidence type="ECO:0000313" key="9">
    <source>
        <dbReference type="Proteomes" id="UP000606786"/>
    </source>
</evidence>
<organism evidence="8 9">
    <name type="scientific">Ceratitis capitata</name>
    <name type="common">Mediterranean fruit fly</name>
    <name type="synonym">Tephritis capitata</name>
    <dbReference type="NCBI Taxonomy" id="7213"/>
    <lineage>
        <taxon>Eukaryota</taxon>
        <taxon>Metazoa</taxon>
        <taxon>Ecdysozoa</taxon>
        <taxon>Arthropoda</taxon>
        <taxon>Hexapoda</taxon>
        <taxon>Insecta</taxon>
        <taxon>Pterygota</taxon>
        <taxon>Neoptera</taxon>
        <taxon>Endopterygota</taxon>
        <taxon>Diptera</taxon>
        <taxon>Brachycera</taxon>
        <taxon>Muscomorpha</taxon>
        <taxon>Tephritoidea</taxon>
        <taxon>Tephritidae</taxon>
        <taxon>Ceratitis</taxon>
        <taxon>Ceratitis</taxon>
    </lineage>
</organism>
<proteinExistence type="predicted"/>
<dbReference type="SUPFAM" id="SSF81321">
    <property type="entry name" value="Family A G protein-coupled receptor-like"/>
    <property type="match status" value="1"/>
</dbReference>
<evidence type="ECO:0000256" key="2">
    <source>
        <dbReference type="ARBA" id="ARBA00022692"/>
    </source>
</evidence>
<dbReference type="CDD" id="cd15039">
    <property type="entry name" value="7tmB3_Methuselah-like"/>
    <property type="match status" value="1"/>
</dbReference>
<dbReference type="InterPro" id="IPR000832">
    <property type="entry name" value="GPCR_2_secretin-like"/>
</dbReference>
<dbReference type="GO" id="GO:0007166">
    <property type="term" value="P:cell surface receptor signaling pathway"/>
    <property type="evidence" value="ECO:0007669"/>
    <property type="project" value="InterPro"/>
</dbReference>
<dbReference type="InterPro" id="IPR051384">
    <property type="entry name" value="Mth_GPCR"/>
</dbReference>
<gene>
    <name evidence="8" type="ORF">CCAP1982_LOCUS11161</name>
</gene>
<dbReference type="EMBL" id="CAJHJT010000034">
    <property type="protein sequence ID" value="CAD7002680.1"/>
    <property type="molecule type" value="Genomic_DNA"/>
</dbReference>
<keyword evidence="2 6" id="KW-0812">Transmembrane</keyword>
<dbReference type="Pfam" id="PF00002">
    <property type="entry name" value="7tm_2"/>
    <property type="match status" value="1"/>
</dbReference>
<evidence type="ECO:0000256" key="4">
    <source>
        <dbReference type="ARBA" id="ARBA00023136"/>
    </source>
</evidence>
<evidence type="ECO:0000313" key="8">
    <source>
        <dbReference type="EMBL" id="CAD7002680.1"/>
    </source>
</evidence>
<feature type="transmembrane region" description="Helical" evidence="6">
    <location>
        <begin position="114"/>
        <end position="135"/>
    </location>
</feature>
<protein>
    <submittedName>
        <fullName evidence="8">(Mediterranean fruit fly) hypothetical protein</fullName>
    </submittedName>
</protein>